<dbReference type="AlphaFoldDB" id="A0A6S7JVE4"/>
<dbReference type="OrthoDB" id="5990125at2759"/>
<gene>
    <name evidence="1" type="ORF">PACLA_8A062796</name>
</gene>
<accession>A0A6S7JVE4</accession>
<protein>
    <submittedName>
        <fullName evidence="1">Uncharacterized protein</fullName>
    </submittedName>
</protein>
<dbReference type="Proteomes" id="UP001152795">
    <property type="component" value="Unassembled WGS sequence"/>
</dbReference>
<dbReference type="PANTHER" id="PTHR33332">
    <property type="entry name" value="REVERSE TRANSCRIPTASE DOMAIN-CONTAINING PROTEIN"/>
    <property type="match status" value="1"/>
</dbReference>
<dbReference type="EMBL" id="CACRXK020010945">
    <property type="protein sequence ID" value="CAB4020422.1"/>
    <property type="molecule type" value="Genomic_DNA"/>
</dbReference>
<reference evidence="1" key="1">
    <citation type="submission" date="2020-04" db="EMBL/GenBank/DDBJ databases">
        <authorList>
            <person name="Alioto T."/>
            <person name="Alioto T."/>
            <person name="Gomez Garrido J."/>
        </authorList>
    </citation>
    <scope>NUCLEOTIDE SEQUENCE</scope>
    <source>
        <strain evidence="1">A484AB</strain>
    </source>
</reference>
<comment type="caution">
    <text evidence="1">The sequence shown here is derived from an EMBL/GenBank/DDBJ whole genome shotgun (WGS) entry which is preliminary data.</text>
</comment>
<sequence length="272" mass="31366">MELNQSKCGVLHLTRSHEPTITQYMVLVTPVIRPNSQKDLGISITGDLKWNKQVQEISSKANKMLGFVKRTTYVIGNQSVRKALYLTLVRSQLAYGCQVWAPQTVSNILTIECVQRRATKFILSLPYQTDISFKERLQILSIIPLCHWQEYLDIIYIYTSLINDSDSNISVNVSTRETRRASNGTFLTVRKCRTVNYQNRFHTRAASVWNTLPRYIRDTTKSIGSFKTLLRKHYKDLTDSVFNPDDPRTLKSVCVKCHTSRPLWNLLSRPCC</sequence>
<evidence type="ECO:0000313" key="2">
    <source>
        <dbReference type="Proteomes" id="UP001152795"/>
    </source>
</evidence>
<keyword evidence="2" id="KW-1185">Reference proteome</keyword>
<organism evidence="1 2">
    <name type="scientific">Paramuricea clavata</name>
    <name type="common">Red gorgonian</name>
    <name type="synonym">Violescent sea-whip</name>
    <dbReference type="NCBI Taxonomy" id="317549"/>
    <lineage>
        <taxon>Eukaryota</taxon>
        <taxon>Metazoa</taxon>
        <taxon>Cnidaria</taxon>
        <taxon>Anthozoa</taxon>
        <taxon>Octocorallia</taxon>
        <taxon>Malacalcyonacea</taxon>
        <taxon>Plexauridae</taxon>
        <taxon>Paramuricea</taxon>
    </lineage>
</organism>
<name>A0A6S7JVE4_PARCT</name>
<proteinExistence type="predicted"/>
<evidence type="ECO:0000313" key="1">
    <source>
        <dbReference type="EMBL" id="CAB4020422.1"/>
    </source>
</evidence>